<feature type="transmembrane region" description="Helical" evidence="1">
    <location>
        <begin position="80"/>
        <end position="103"/>
    </location>
</feature>
<organism evidence="2 3">
    <name type="scientific">Candidatus Nitronauta litoralis</name>
    <dbReference type="NCBI Taxonomy" id="2705533"/>
    <lineage>
        <taxon>Bacteria</taxon>
        <taxon>Pseudomonadati</taxon>
        <taxon>Nitrospinota/Tectimicrobiota group</taxon>
        <taxon>Nitrospinota</taxon>
        <taxon>Nitrospinia</taxon>
        <taxon>Nitrospinales</taxon>
        <taxon>Nitrospinaceae</taxon>
        <taxon>Candidatus Nitronauta</taxon>
    </lineage>
</organism>
<reference evidence="2 3" key="1">
    <citation type="submission" date="2020-02" db="EMBL/GenBank/DDBJ databases">
        <title>Genomic and physiological characterization of two novel Nitrospinaceae genera.</title>
        <authorList>
            <person name="Mueller A.J."/>
            <person name="Jung M.-Y."/>
            <person name="Strachan C.R."/>
            <person name="Herbold C.W."/>
            <person name="Kirkegaard R.H."/>
            <person name="Daims H."/>
        </authorList>
    </citation>
    <scope>NUCLEOTIDE SEQUENCE [LARGE SCALE GENOMIC DNA]</scope>
    <source>
        <strain evidence="2">EB</strain>
    </source>
</reference>
<dbReference type="KEGG" id="nli:G3M70_13535"/>
<protein>
    <submittedName>
        <fullName evidence="2">DUF2523 domain-containing protein</fullName>
    </submittedName>
</protein>
<evidence type="ECO:0000313" key="3">
    <source>
        <dbReference type="Proteomes" id="UP000594688"/>
    </source>
</evidence>
<evidence type="ECO:0000313" key="2">
    <source>
        <dbReference type="EMBL" id="QPJ62843.1"/>
    </source>
</evidence>
<name>A0A7T0BXQ2_9BACT</name>
<proteinExistence type="predicted"/>
<evidence type="ECO:0000256" key="1">
    <source>
        <dbReference type="SAM" id="Phobius"/>
    </source>
</evidence>
<gene>
    <name evidence="2" type="ORF">G3M70_13535</name>
</gene>
<sequence length="110" mass="12356">MPENTFDIVGWIQYAFELFKNIIYAVFNDLVEVLNDFAFFILEQMLGVFDWAIGLVSSSFPDIGDAPNWWAGLSQELLNLAGYIHIDTGLGIVIGALIIRLILNFIPFIG</sequence>
<dbReference type="AlphaFoldDB" id="A0A7T0BXQ2"/>
<keyword evidence="1" id="KW-1133">Transmembrane helix</keyword>
<dbReference type="Pfam" id="PF10734">
    <property type="entry name" value="DUF2523"/>
    <property type="match status" value="1"/>
</dbReference>
<accession>A0A7T0BXQ2</accession>
<dbReference type="EMBL" id="CP048685">
    <property type="protein sequence ID" value="QPJ62843.1"/>
    <property type="molecule type" value="Genomic_DNA"/>
</dbReference>
<keyword evidence="1" id="KW-0472">Membrane</keyword>
<dbReference type="InterPro" id="IPR019670">
    <property type="entry name" value="DUF2523"/>
</dbReference>
<keyword evidence="1" id="KW-0812">Transmembrane</keyword>
<dbReference type="Proteomes" id="UP000594688">
    <property type="component" value="Chromosome"/>
</dbReference>